<accession>A0A8D8TCP7</accession>
<dbReference type="AlphaFoldDB" id="A0A8D8TCP7"/>
<organism evidence="2">
    <name type="scientific">Cacopsylla melanoneura</name>
    <dbReference type="NCBI Taxonomy" id="428564"/>
    <lineage>
        <taxon>Eukaryota</taxon>
        <taxon>Metazoa</taxon>
        <taxon>Ecdysozoa</taxon>
        <taxon>Arthropoda</taxon>
        <taxon>Hexapoda</taxon>
        <taxon>Insecta</taxon>
        <taxon>Pterygota</taxon>
        <taxon>Neoptera</taxon>
        <taxon>Paraneoptera</taxon>
        <taxon>Hemiptera</taxon>
        <taxon>Sternorrhyncha</taxon>
        <taxon>Psylloidea</taxon>
        <taxon>Psyllidae</taxon>
        <taxon>Psyllinae</taxon>
        <taxon>Cacopsylla</taxon>
    </lineage>
</organism>
<protein>
    <submittedName>
        <fullName evidence="2">Uncharacterized protein</fullName>
    </submittedName>
</protein>
<feature type="region of interest" description="Disordered" evidence="1">
    <location>
        <begin position="1"/>
        <end position="38"/>
    </location>
</feature>
<reference evidence="2" key="1">
    <citation type="submission" date="2021-05" db="EMBL/GenBank/DDBJ databases">
        <authorList>
            <person name="Alioto T."/>
            <person name="Alioto T."/>
            <person name="Gomez Garrido J."/>
        </authorList>
    </citation>
    <scope>NUCLEOTIDE SEQUENCE</scope>
</reference>
<name>A0A8D8TCP7_9HEMI</name>
<evidence type="ECO:0000313" key="2">
    <source>
        <dbReference type="EMBL" id="CAG6685403.1"/>
    </source>
</evidence>
<feature type="compositionally biased region" description="Basic and acidic residues" evidence="1">
    <location>
        <begin position="10"/>
        <end position="22"/>
    </location>
</feature>
<evidence type="ECO:0000256" key="1">
    <source>
        <dbReference type="SAM" id="MobiDB-lite"/>
    </source>
</evidence>
<dbReference type="EMBL" id="HBUF01271838">
    <property type="protein sequence ID" value="CAG6685401.1"/>
    <property type="molecule type" value="Transcribed_RNA"/>
</dbReference>
<dbReference type="EMBL" id="HBUF01271839">
    <property type="protein sequence ID" value="CAG6685403.1"/>
    <property type="molecule type" value="Transcribed_RNA"/>
</dbReference>
<proteinExistence type="predicted"/>
<sequence>METEELLDSVGKEKGHSQESKRMSRRPHYTSYHTTEDSQIRHPRILQHQFRRHFFRVQRVFSRPVWRCHVVSTRPMQGGASLYKRHVCHVRNTRGHETCLCVAWRCAAVQKCFAESPGRSGFLRCQSSVHRHASSRLVVHL</sequence>